<dbReference type="GO" id="GO:0071949">
    <property type="term" value="F:FAD binding"/>
    <property type="evidence" value="ECO:0007669"/>
    <property type="project" value="InterPro"/>
</dbReference>
<sequence length="322" mass="33658">MLELLRRQVGPDVPSGAAYSFRKPGQWPAHVWQIDGEEELYYGIVSYPTACDAPGWLSAGEVSDASRALRVLEAACDCVEPWGPGLEALQCWFWTPYSLCAEKWTLDRPAAALAGDAAHLLSPLGGFGMNLGVGDAASLGWRLAAVLNGWLEPGAALSGYEAERREAWARCDAYVVAERARLMGGKAYVPPLGRGGAYETALLGPCVNGQAVVGHRLPHFPGVRLETRGVTLLLVNGGEDLVAAIAPAFVAACGRIGVPCRTCIVDGAQPAVAVAFGGNRLAICRPDAVVTFLGAAACLPEAVVEEAGLAAEALLLGEKVAP</sequence>
<dbReference type="SUPFAM" id="SSF51905">
    <property type="entry name" value="FAD/NAD(P)-binding domain"/>
    <property type="match status" value="1"/>
</dbReference>
<name>A0A0D3IG33_EMIH1</name>
<dbReference type="PANTHER" id="PTHR43004">
    <property type="entry name" value="TRK SYSTEM POTASSIUM UPTAKE PROTEIN"/>
    <property type="match status" value="1"/>
</dbReference>
<evidence type="ECO:0000259" key="4">
    <source>
        <dbReference type="Pfam" id="PF01494"/>
    </source>
</evidence>
<evidence type="ECO:0000256" key="2">
    <source>
        <dbReference type="ARBA" id="ARBA00022630"/>
    </source>
</evidence>
<proteinExistence type="predicted"/>
<evidence type="ECO:0000256" key="1">
    <source>
        <dbReference type="ARBA" id="ARBA00001974"/>
    </source>
</evidence>
<reference evidence="5" key="2">
    <citation type="submission" date="2024-10" db="UniProtKB">
        <authorList>
            <consortium name="EnsemblProtists"/>
        </authorList>
    </citation>
    <scope>IDENTIFICATION</scope>
</reference>
<protein>
    <recommendedName>
        <fullName evidence="4">FAD-binding domain-containing protein</fullName>
    </recommendedName>
</protein>
<dbReference type="KEGG" id="ehx:EMIHUDRAFT_311766"/>
<dbReference type="PaxDb" id="2903-EOD10218"/>
<dbReference type="Pfam" id="PF01494">
    <property type="entry name" value="FAD_binding_3"/>
    <property type="match status" value="1"/>
</dbReference>
<dbReference type="EnsemblProtists" id="EOD10218">
    <property type="protein sequence ID" value="EOD10218"/>
    <property type="gene ID" value="EMIHUDRAFT_311766"/>
</dbReference>
<dbReference type="Gene3D" id="3.50.50.60">
    <property type="entry name" value="FAD/NAD(P)-binding domain"/>
    <property type="match status" value="1"/>
</dbReference>
<dbReference type="HOGENOM" id="CLU_878344_0_0_1"/>
<dbReference type="InterPro" id="IPR036188">
    <property type="entry name" value="FAD/NAD-bd_sf"/>
</dbReference>
<evidence type="ECO:0000313" key="5">
    <source>
        <dbReference type="EnsemblProtists" id="EOD10218"/>
    </source>
</evidence>
<dbReference type="Proteomes" id="UP000013827">
    <property type="component" value="Unassembled WGS sequence"/>
</dbReference>
<dbReference type="STRING" id="2903.R1BK32"/>
<organism evidence="5 6">
    <name type="scientific">Emiliania huxleyi (strain CCMP1516)</name>
    <dbReference type="NCBI Taxonomy" id="280463"/>
    <lineage>
        <taxon>Eukaryota</taxon>
        <taxon>Haptista</taxon>
        <taxon>Haptophyta</taxon>
        <taxon>Prymnesiophyceae</taxon>
        <taxon>Isochrysidales</taxon>
        <taxon>Noelaerhabdaceae</taxon>
        <taxon>Emiliania</taxon>
    </lineage>
</organism>
<dbReference type="AlphaFoldDB" id="A0A0D3IG33"/>
<evidence type="ECO:0000256" key="3">
    <source>
        <dbReference type="ARBA" id="ARBA00022827"/>
    </source>
</evidence>
<dbReference type="PRINTS" id="PR00420">
    <property type="entry name" value="RNGMNOXGNASE"/>
</dbReference>
<dbReference type="Gene3D" id="3.30.9.10">
    <property type="entry name" value="D-Amino Acid Oxidase, subunit A, domain 2"/>
    <property type="match status" value="1"/>
</dbReference>
<dbReference type="PANTHER" id="PTHR43004:SF19">
    <property type="entry name" value="BINDING MONOOXYGENASE, PUTATIVE (JCVI)-RELATED"/>
    <property type="match status" value="1"/>
</dbReference>
<keyword evidence="3" id="KW-0274">FAD</keyword>
<keyword evidence="2" id="KW-0285">Flavoprotein</keyword>
<keyword evidence="6" id="KW-1185">Reference proteome</keyword>
<accession>A0A0D3IG33</accession>
<evidence type="ECO:0000313" key="6">
    <source>
        <dbReference type="Proteomes" id="UP000013827"/>
    </source>
</evidence>
<dbReference type="GeneID" id="17256332"/>
<dbReference type="RefSeq" id="XP_005762647.1">
    <property type="nucleotide sequence ID" value="XM_005762590.1"/>
</dbReference>
<feature type="domain" description="FAD-binding" evidence="4">
    <location>
        <begin position="95"/>
        <end position="167"/>
    </location>
</feature>
<dbReference type="GO" id="GO:0016709">
    <property type="term" value="F:oxidoreductase activity, acting on paired donors, with incorporation or reduction of molecular oxygen, NAD(P)H as one donor, and incorporation of one atom of oxygen"/>
    <property type="evidence" value="ECO:0007669"/>
    <property type="project" value="UniProtKB-ARBA"/>
</dbReference>
<reference evidence="6" key="1">
    <citation type="journal article" date="2013" name="Nature">
        <title>Pan genome of the phytoplankton Emiliania underpins its global distribution.</title>
        <authorList>
            <person name="Read B.A."/>
            <person name="Kegel J."/>
            <person name="Klute M.J."/>
            <person name="Kuo A."/>
            <person name="Lefebvre S.C."/>
            <person name="Maumus F."/>
            <person name="Mayer C."/>
            <person name="Miller J."/>
            <person name="Monier A."/>
            <person name="Salamov A."/>
            <person name="Young J."/>
            <person name="Aguilar M."/>
            <person name="Claverie J.M."/>
            <person name="Frickenhaus S."/>
            <person name="Gonzalez K."/>
            <person name="Herman E.K."/>
            <person name="Lin Y.C."/>
            <person name="Napier J."/>
            <person name="Ogata H."/>
            <person name="Sarno A.F."/>
            <person name="Shmutz J."/>
            <person name="Schroeder D."/>
            <person name="de Vargas C."/>
            <person name="Verret F."/>
            <person name="von Dassow P."/>
            <person name="Valentin K."/>
            <person name="Van de Peer Y."/>
            <person name="Wheeler G."/>
            <person name="Dacks J.B."/>
            <person name="Delwiche C.F."/>
            <person name="Dyhrman S.T."/>
            <person name="Glockner G."/>
            <person name="John U."/>
            <person name="Richards T."/>
            <person name="Worden A.Z."/>
            <person name="Zhang X."/>
            <person name="Grigoriev I.V."/>
            <person name="Allen A.E."/>
            <person name="Bidle K."/>
            <person name="Borodovsky M."/>
            <person name="Bowler C."/>
            <person name="Brownlee C."/>
            <person name="Cock J.M."/>
            <person name="Elias M."/>
            <person name="Gladyshev V.N."/>
            <person name="Groth M."/>
            <person name="Guda C."/>
            <person name="Hadaegh A."/>
            <person name="Iglesias-Rodriguez M.D."/>
            <person name="Jenkins J."/>
            <person name="Jones B.M."/>
            <person name="Lawson T."/>
            <person name="Leese F."/>
            <person name="Lindquist E."/>
            <person name="Lobanov A."/>
            <person name="Lomsadze A."/>
            <person name="Malik S.B."/>
            <person name="Marsh M.E."/>
            <person name="Mackinder L."/>
            <person name="Mock T."/>
            <person name="Mueller-Roeber B."/>
            <person name="Pagarete A."/>
            <person name="Parker M."/>
            <person name="Probert I."/>
            <person name="Quesneville H."/>
            <person name="Raines C."/>
            <person name="Rensing S.A."/>
            <person name="Riano-Pachon D.M."/>
            <person name="Richier S."/>
            <person name="Rokitta S."/>
            <person name="Shiraiwa Y."/>
            <person name="Soanes D.M."/>
            <person name="van der Giezen M."/>
            <person name="Wahlund T.M."/>
            <person name="Williams B."/>
            <person name="Wilson W."/>
            <person name="Wolfe G."/>
            <person name="Wurch L.L."/>
        </authorList>
    </citation>
    <scope>NUCLEOTIDE SEQUENCE</scope>
</reference>
<comment type="cofactor">
    <cofactor evidence="1">
        <name>FAD</name>
        <dbReference type="ChEBI" id="CHEBI:57692"/>
    </cofactor>
</comment>
<dbReference type="InterPro" id="IPR002938">
    <property type="entry name" value="FAD-bd"/>
</dbReference>
<dbReference type="eggNOG" id="KOG3855">
    <property type="taxonomic scope" value="Eukaryota"/>
</dbReference>
<dbReference type="InterPro" id="IPR050641">
    <property type="entry name" value="RIFMO-like"/>
</dbReference>